<evidence type="ECO:0000259" key="6">
    <source>
        <dbReference type="PROSITE" id="PS50893"/>
    </source>
</evidence>
<dbReference type="Pfam" id="PF00005">
    <property type="entry name" value="ABC_tran"/>
    <property type="match status" value="1"/>
</dbReference>
<proteinExistence type="inferred from homology"/>
<keyword evidence="5 7" id="KW-0067">ATP-binding</keyword>
<dbReference type="InterPro" id="IPR027417">
    <property type="entry name" value="P-loop_NTPase"/>
</dbReference>
<keyword evidence="3" id="KW-0813">Transport</keyword>
<comment type="subcellular location">
    <subcellularLocation>
        <location evidence="1">Cell inner membrane</location>
        <topology evidence="1">Peripheral membrane protein</topology>
    </subcellularLocation>
</comment>
<dbReference type="EMBL" id="FXZK01000020">
    <property type="protein sequence ID" value="SMY10175.1"/>
    <property type="molecule type" value="Genomic_DNA"/>
</dbReference>
<gene>
    <name evidence="7" type="primary">oppF_6</name>
    <name evidence="7" type="ORF">LOM8899_04350</name>
</gene>
<dbReference type="PANTHER" id="PTHR43776">
    <property type="entry name" value="TRANSPORT ATP-BINDING PROTEIN"/>
    <property type="match status" value="1"/>
</dbReference>
<keyword evidence="4" id="KW-0547">Nucleotide-binding</keyword>
<dbReference type="GO" id="GO:0005886">
    <property type="term" value="C:plasma membrane"/>
    <property type="evidence" value="ECO:0007669"/>
    <property type="project" value="UniProtKB-SubCell"/>
</dbReference>
<accession>A0A238LL97</accession>
<evidence type="ECO:0000256" key="2">
    <source>
        <dbReference type="ARBA" id="ARBA00005417"/>
    </source>
</evidence>
<dbReference type="PROSITE" id="PS50893">
    <property type="entry name" value="ABC_TRANSPORTER_2"/>
    <property type="match status" value="1"/>
</dbReference>
<dbReference type="RefSeq" id="WP_093994337.1">
    <property type="nucleotide sequence ID" value="NZ_FXZK01000020.1"/>
</dbReference>
<dbReference type="InterPro" id="IPR017871">
    <property type="entry name" value="ABC_transporter-like_CS"/>
</dbReference>
<dbReference type="InterPro" id="IPR003439">
    <property type="entry name" value="ABC_transporter-like_ATP-bd"/>
</dbReference>
<dbReference type="SMART" id="SM00382">
    <property type="entry name" value="AAA"/>
    <property type="match status" value="1"/>
</dbReference>
<dbReference type="FunFam" id="3.40.50.300:FF:000016">
    <property type="entry name" value="Oligopeptide ABC transporter ATP-binding component"/>
    <property type="match status" value="1"/>
</dbReference>
<evidence type="ECO:0000256" key="5">
    <source>
        <dbReference type="ARBA" id="ARBA00022840"/>
    </source>
</evidence>
<name>A0A238LL97_9RHOB</name>
<dbReference type="Pfam" id="PF08352">
    <property type="entry name" value="oligo_HPY"/>
    <property type="match status" value="1"/>
</dbReference>
<dbReference type="InterPro" id="IPR050319">
    <property type="entry name" value="ABC_transp_ATP-bind"/>
</dbReference>
<evidence type="ECO:0000313" key="8">
    <source>
        <dbReference type="Proteomes" id="UP000201613"/>
    </source>
</evidence>
<dbReference type="Gene3D" id="3.40.50.300">
    <property type="entry name" value="P-loop containing nucleotide triphosphate hydrolases"/>
    <property type="match status" value="1"/>
</dbReference>
<dbReference type="InterPro" id="IPR003593">
    <property type="entry name" value="AAA+_ATPase"/>
</dbReference>
<dbReference type="PANTHER" id="PTHR43776:SF7">
    <property type="entry name" value="D,D-DIPEPTIDE TRANSPORT ATP-BINDING PROTEIN DDPF-RELATED"/>
    <property type="match status" value="1"/>
</dbReference>
<evidence type="ECO:0000256" key="1">
    <source>
        <dbReference type="ARBA" id="ARBA00004417"/>
    </source>
</evidence>
<dbReference type="GO" id="GO:0015833">
    <property type="term" value="P:peptide transport"/>
    <property type="evidence" value="ECO:0007669"/>
    <property type="project" value="InterPro"/>
</dbReference>
<evidence type="ECO:0000256" key="4">
    <source>
        <dbReference type="ARBA" id="ARBA00022741"/>
    </source>
</evidence>
<dbReference type="GO" id="GO:0005524">
    <property type="term" value="F:ATP binding"/>
    <property type="evidence" value="ECO:0007669"/>
    <property type="project" value="UniProtKB-KW"/>
</dbReference>
<reference evidence="7 8" key="1">
    <citation type="submission" date="2017-05" db="EMBL/GenBank/DDBJ databases">
        <authorList>
            <person name="Song R."/>
            <person name="Chenine A.L."/>
            <person name="Ruprecht R.M."/>
        </authorList>
    </citation>
    <scope>NUCLEOTIDE SEQUENCE [LARGE SCALE GENOMIC DNA]</scope>
    <source>
        <strain evidence="7 8">CECT 8899</strain>
    </source>
</reference>
<dbReference type="GO" id="GO:0055085">
    <property type="term" value="P:transmembrane transport"/>
    <property type="evidence" value="ECO:0007669"/>
    <property type="project" value="UniProtKB-ARBA"/>
</dbReference>
<organism evidence="7 8">
    <name type="scientific">Flavimaricola marinus</name>
    <dbReference type="NCBI Taxonomy" id="1819565"/>
    <lineage>
        <taxon>Bacteria</taxon>
        <taxon>Pseudomonadati</taxon>
        <taxon>Pseudomonadota</taxon>
        <taxon>Alphaproteobacteria</taxon>
        <taxon>Rhodobacterales</taxon>
        <taxon>Paracoccaceae</taxon>
        <taxon>Flavimaricola</taxon>
    </lineage>
</organism>
<evidence type="ECO:0000313" key="7">
    <source>
        <dbReference type="EMBL" id="SMY10175.1"/>
    </source>
</evidence>
<dbReference type="OrthoDB" id="9802264at2"/>
<dbReference type="NCBIfam" id="TIGR01727">
    <property type="entry name" value="oligo_HPY"/>
    <property type="match status" value="1"/>
</dbReference>
<keyword evidence="8" id="KW-1185">Reference proteome</keyword>
<dbReference type="SUPFAM" id="SSF52540">
    <property type="entry name" value="P-loop containing nucleoside triphosphate hydrolases"/>
    <property type="match status" value="1"/>
</dbReference>
<evidence type="ECO:0000256" key="3">
    <source>
        <dbReference type="ARBA" id="ARBA00022448"/>
    </source>
</evidence>
<dbReference type="CDD" id="cd03257">
    <property type="entry name" value="ABC_NikE_OppD_transporters"/>
    <property type="match status" value="1"/>
</dbReference>
<comment type="similarity">
    <text evidence="2">Belongs to the ABC transporter superfamily.</text>
</comment>
<protein>
    <submittedName>
        <fullName evidence="7">Oligopeptide transport ATP-binding protein OppF</fullName>
    </submittedName>
</protein>
<dbReference type="GO" id="GO:0016887">
    <property type="term" value="F:ATP hydrolysis activity"/>
    <property type="evidence" value="ECO:0007669"/>
    <property type="project" value="InterPro"/>
</dbReference>
<dbReference type="InterPro" id="IPR013563">
    <property type="entry name" value="Oligopep_ABC_C"/>
</dbReference>
<sequence length="329" mass="36268">MSNTPILQVENLSKHFDVQTGLLRREKKTVKAVTGLNFDINVGETLALVGESGCGKTTTTRLLLRLQTPTAGQVRYDGEDIFQLKGAALKSYRSRVQAVFQDPWSSINPRVRIHDFVSEPLIVNEKLSSSEVDRRVHEALDAVGMRPQDARKFPHEFSGGQRQRIAIASAIVSRPRLIILDEPVSGLDVSIRSQIINLFKDLQAEYGLSYILVAHDLATTRYLADRVAVMYLGQIIEQGPVDDVFDAPAHPYTEALLSAALSADPTEARTEIPMNGEVPSPLNPPSGCAFHPRCHRRLGAVCDVKSPTLQAYGPHHSVSCHLHDRQPTA</sequence>
<dbReference type="PROSITE" id="PS00211">
    <property type="entry name" value="ABC_TRANSPORTER_1"/>
    <property type="match status" value="1"/>
</dbReference>
<dbReference type="Proteomes" id="UP000201613">
    <property type="component" value="Unassembled WGS sequence"/>
</dbReference>
<feature type="domain" description="ABC transporter" evidence="6">
    <location>
        <begin position="7"/>
        <end position="257"/>
    </location>
</feature>
<dbReference type="AlphaFoldDB" id="A0A238LL97"/>